<feature type="region of interest" description="Disordered" evidence="1">
    <location>
        <begin position="1"/>
        <end position="31"/>
    </location>
</feature>
<dbReference type="EMBL" id="AEMG01000002">
    <property type="protein sequence ID" value="EFW94050.1"/>
    <property type="molecule type" value="Genomic_DNA"/>
</dbReference>
<name>E7QNI0_HALPU</name>
<dbReference type="EMBL" id="FRAN01000002">
    <property type="protein sequence ID" value="SHK63330.1"/>
    <property type="molecule type" value="Genomic_DNA"/>
</dbReference>
<dbReference type="STRING" id="797209.GCA_000376445_01645"/>
<proteinExistence type="predicted"/>
<evidence type="ECO:0000313" key="5">
    <source>
        <dbReference type="Proteomes" id="UP000184203"/>
    </source>
</evidence>
<evidence type="ECO:0000256" key="1">
    <source>
        <dbReference type="SAM" id="MobiDB-lite"/>
    </source>
</evidence>
<dbReference type="Proteomes" id="UP000184203">
    <property type="component" value="Unassembled WGS sequence"/>
</dbReference>
<reference evidence="3" key="3">
    <citation type="submission" date="2016-11" db="EMBL/GenBank/DDBJ databases">
        <authorList>
            <person name="Jaros S."/>
            <person name="Januszkiewicz K."/>
            <person name="Wedrychowicz H."/>
        </authorList>
    </citation>
    <scope>NUCLEOTIDE SEQUENCE [LARGE SCALE GENOMIC DNA]</scope>
    <source>
        <strain evidence="3">DX253</strain>
    </source>
</reference>
<organism evidence="2 4">
    <name type="scientific">Haladaptatus paucihalophilus DX253</name>
    <dbReference type="NCBI Taxonomy" id="797209"/>
    <lineage>
        <taxon>Archaea</taxon>
        <taxon>Methanobacteriati</taxon>
        <taxon>Methanobacteriota</taxon>
        <taxon>Stenosarchaea group</taxon>
        <taxon>Halobacteria</taxon>
        <taxon>Halobacteriales</taxon>
        <taxon>Haladaptataceae</taxon>
        <taxon>Haladaptatus</taxon>
    </lineage>
</organism>
<dbReference type="AlphaFoldDB" id="E7QNI0"/>
<reference evidence="5" key="2">
    <citation type="submission" date="2016-11" db="EMBL/GenBank/DDBJ databases">
        <authorList>
            <person name="Varghese N."/>
            <person name="Submissions S."/>
        </authorList>
    </citation>
    <scope>NUCLEOTIDE SEQUENCE [LARGE SCALE GENOMIC DNA]</scope>
    <source>
        <strain evidence="5">DX253</strain>
    </source>
</reference>
<accession>E7QNI0</accession>
<evidence type="ECO:0000313" key="2">
    <source>
        <dbReference type="EMBL" id="EFW94050.1"/>
    </source>
</evidence>
<sequence length="69" mass="7304">MERAATASDFLSAKDLRDGRGSGRERHCPQTDAGTNISILITIASATAVAIRISPVSVTIGADWSRYPT</sequence>
<protein>
    <submittedName>
        <fullName evidence="2">Uncharacterized protein</fullName>
    </submittedName>
</protein>
<reference evidence="2 4" key="1">
    <citation type="journal article" date="2014" name="ISME J.">
        <title>Trehalose/2-sulfotrehalose biosynthesis and glycine-betaine uptake are widely spread mechanisms for osmoadaptation in the Halobacteriales.</title>
        <authorList>
            <person name="Youssef N.H."/>
            <person name="Savage-Ashlock K.N."/>
            <person name="McCully A.L."/>
            <person name="Luedtke B."/>
            <person name="Shaw E.I."/>
            <person name="Hoff W.D."/>
            <person name="Elshahed M.S."/>
        </authorList>
    </citation>
    <scope>NUCLEOTIDE SEQUENCE [LARGE SCALE GENOMIC DNA]</scope>
    <source>
        <strain evidence="2 4">DX253</strain>
    </source>
</reference>
<evidence type="ECO:0000313" key="3">
    <source>
        <dbReference type="EMBL" id="SHK63330.1"/>
    </source>
</evidence>
<dbReference type="Proteomes" id="UP000003751">
    <property type="component" value="Unassembled WGS sequence"/>
</dbReference>
<feature type="compositionally biased region" description="Basic and acidic residues" evidence="1">
    <location>
        <begin position="12"/>
        <end position="29"/>
    </location>
</feature>
<gene>
    <name evidence="3" type="ORF">SAMN05444342_1917</name>
    <name evidence="2" type="ORF">ZOD2009_02865</name>
</gene>
<keyword evidence="5" id="KW-1185">Reference proteome</keyword>
<evidence type="ECO:0000313" key="4">
    <source>
        <dbReference type="Proteomes" id="UP000003751"/>
    </source>
</evidence>